<evidence type="ECO:0000259" key="2">
    <source>
        <dbReference type="Pfam" id="PF00175"/>
    </source>
</evidence>
<dbReference type="PROSITE" id="PS51197">
    <property type="entry name" value="HTH_RRF2_2"/>
    <property type="match status" value="1"/>
</dbReference>
<name>A0ABR9MMJ3_9ACTN</name>
<evidence type="ECO:0000256" key="1">
    <source>
        <dbReference type="ARBA" id="ARBA00001974"/>
    </source>
</evidence>
<dbReference type="InterPro" id="IPR036390">
    <property type="entry name" value="WH_DNA-bd_sf"/>
</dbReference>
<dbReference type="InterPro" id="IPR000944">
    <property type="entry name" value="Tscrpt_reg_Rrf2"/>
</dbReference>
<proteinExistence type="predicted"/>
<accession>A0ABR9MMJ3</accession>
<dbReference type="InterPro" id="IPR039261">
    <property type="entry name" value="FNR_nucleotide-bd"/>
</dbReference>
<reference evidence="3 4" key="1">
    <citation type="submission" date="2020-10" db="EMBL/GenBank/DDBJ databases">
        <title>Sequencing the genomes of 1000 actinobacteria strains.</title>
        <authorList>
            <person name="Klenk H.-P."/>
        </authorList>
    </citation>
    <scope>NUCLEOTIDE SEQUENCE [LARGE SCALE GENOMIC DNA]</scope>
    <source>
        <strain evidence="3 4">DSM 43173</strain>
    </source>
</reference>
<dbReference type="Pfam" id="PF02082">
    <property type="entry name" value="Rrf2"/>
    <property type="match status" value="1"/>
</dbReference>
<sequence>MRLTAFTDISLRIVMRLAVADPHDLLTTRVAADLLAVPYTHAAKAVARLSELGVVEARRGRGGGLQLTAAGREATVGGLRRITVKRAGDGEVSSLLHATAGEGVELTLSAPFGDVALDGGEAPLVLVSAGIGCTPITAMLEHLALTGDPRRVLVLHADRSPAAHALRADMERLADALPGGERIFWYEEGHPRTGRMSLEEVDIPAGAVVYMCGPVPFMRAARGELIAAGVAPRDIHYEVFGPDLWLGAA</sequence>
<gene>
    <name evidence="3" type="ORF">H4W80_011940</name>
</gene>
<comment type="caution">
    <text evidence="3">The sequence shown here is derived from an EMBL/GenBank/DDBJ whole genome shotgun (WGS) entry which is preliminary data.</text>
</comment>
<dbReference type="PANTHER" id="PTHR47354">
    <property type="entry name" value="NADH OXIDOREDUCTASE HCR"/>
    <property type="match status" value="1"/>
</dbReference>
<comment type="cofactor">
    <cofactor evidence="1">
        <name>FAD</name>
        <dbReference type="ChEBI" id="CHEBI:57692"/>
    </cofactor>
</comment>
<dbReference type="InterPro" id="IPR036388">
    <property type="entry name" value="WH-like_DNA-bd_sf"/>
</dbReference>
<dbReference type="Pfam" id="PF00175">
    <property type="entry name" value="NAD_binding_1"/>
    <property type="match status" value="1"/>
</dbReference>
<dbReference type="PANTHER" id="PTHR47354:SF5">
    <property type="entry name" value="PROTEIN RFBI"/>
    <property type="match status" value="1"/>
</dbReference>
<dbReference type="SUPFAM" id="SSF52343">
    <property type="entry name" value="Ferredoxin reductase-like, C-terminal NADP-linked domain"/>
    <property type="match status" value="1"/>
</dbReference>
<dbReference type="InterPro" id="IPR017938">
    <property type="entry name" value="Riboflavin_synthase-like_b-brl"/>
</dbReference>
<dbReference type="InterPro" id="IPR001433">
    <property type="entry name" value="OxRdtase_FAD/NAD-bd"/>
</dbReference>
<dbReference type="PRINTS" id="PR00409">
    <property type="entry name" value="PHDIOXRDTASE"/>
</dbReference>
<dbReference type="Gene3D" id="3.40.50.80">
    <property type="entry name" value="Nucleotide-binding domain of ferredoxin-NADP reductase (FNR) module"/>
    <property type="match status" value="1"/>
</dbReference>
<evidence type="ECO:0000313" key="4">
    <source>
        <dbReference type="Proteomes" id="UP000633509"/>
    </source>
</evidence>
<protein>
    <submittedName>
        <fullName evidence="3">Ferredoxin-NADP reductase</fullName>
    </submittedName>
</protein>
<feature type="domain" description="Oxidoreductase FAD/NAD(P)-binding" evidence="2">
    <location>
        <begin position="126"/>
        <end position="222"/>
    </location>
</feature>
<dbReference type="EMBL" id="JADBEK010000001">
    <property type="protein sequence ID" value="MBE1593682.1"/>
    <property type="molecule type" value="Genomic_DNA"/>
</dbReference>
<dbReference type="Gene3D" id="1.10.10.10">
    <property type="entry name" value="Winged helix-like DNA-binding domain superfamily/Winged helix DNA-binding domain"/>
    <property type="match status" value="1"/>
</dbReference>
<keyword evidence="4" id="KW-1185">Reference proteome</keyword>
<evidence type="ECO:0000313" key="3">
    <source>
        <dbReference type="EMBL" id="MBE1593682.1"/>
    </source>
</evidence>
<organism evidence="3 4">
    <name type="scientific">Nonomuraea angiospora</name>
    <dbReference type="NCBI Taxonomy" id="46172"/>
    <lineage>
        <taxon>Bacteria</taxon>
        <taxon>Bacillati</taxon>
        <taxon>Actinomycetota</taxon>
        <taxon>Actinomycetes</taxon>
        <taxon>Streptosporangiales</taxon>
        <taxon>Streptosporangiaceae</taxon>
        <taxon>Nonomuraea</taxon>
    </lineage>
</organism>
<dbReference type="SUPFAM" id="SSF63380">
    <property type="entry name" value="Riboflavin synthase domain-like"/>
    <property type="match status" value="1"/>
</dbReference>
<dbReference type="Proteomes" id="UP000633509">
    <property type="component" value="Unassembled WGS sequence"/>
</dbReference>
<dbReference type="InterPro" id="IPR050415">
    <property type="entry name" value="MRET"/>
</dbReference>
<dbReference type="SUPFAM" id="SSF46785">
    <property type="entry name" value="Winged helix' DNA-binding domain"/>
    <property type="match status" value="1"/>
</dbReference>